<keyword evidence="3" id="KW-0964">Secreted</keyword>
<feature type="chain" id="PRO_5026913872" evidence="10">
    <location>
        <begin position="27"/>
        <end position="762"/>
    </location>
</feature>
<proteinExistence type="inferred from homology"/>
<feature type="domain" description="Inhibitor I9" evidence="12">
    <location>
        <begin position="33"/>
        <end position="111"/>
    </location>
</feature>
<dbReference type="GO" id="GO:0009609">
    <property type="term" value="P:response to symbiotic bacterium"/>
    <property type="evidence" value="ECO:0007669"/>
    <property type="project" value="UniProtKB-ARBA"/>
</dbReference>
<keyword evidence="4 9" id="KW-0645">Protease</keyword>
<accession>A0A6J1EYT7</accession>
<evidence type="ECO:0000256" key="7">
    <source>
        <dbReference type="ARBA" id="ARBA00022825"/>
    </source>
</evidence>
<dbReference type="KEGG" id="cmos:111437654"/>
<dbReference type="Gene3D" id="2.60.40.2310">
    <property type="match status" value="1"/>
</dbReference>
<evidence type="ECO:0000256" key="9">
    <source>
        <dbReference type="PROSITE-ProRule" id="PRU01240"/>
    </source>
</evidence>
<dbReference type="InterPro" id="IPR034197">
    <property type="entry name" value="Peptidases_S8_3"/>
</dbReference>
<dbReference type="FunFam" id="3.40.50.200:FF:000006">
    <property type="entry name" value="Subtilisin-like protease SBT1.5"/>
    <property type="match status" value="1"/>
</dbReference>
<feature type="active site" description="Charge relay system" evidence="8 9">
    <location>
        <position position="221"/>
    </location>
</feature>
<dbReference type="PROSITE" id="PS51892">
    <property type="entry name" value="SUBTILASE"/>
    <property type="match status" value="1"/>
</dbReference>
<dbReference type="Proteomes" id="UP000504609">
    <property type="component" value="Unplaced"/>
</dbReference>
<gene>
    <name evidence="15" type="primary">LOC111437654</name>
</gene>
<evidence type="ECO:0000259" key="12">
    <source>
        <dbReference type="Pfam" id="PF05922"/>
    </source>
</evidence>
<feature type="active site" description="Charge relay system" evidence="9">
    <location>
        <position position="546"/>
    </location>
</feature>
<comment type="similarity">
    <text evidence="2 9">Belongs to the peptidase S8 family.</text>
</comment>
<evidence type="ECO:0000259" key="13">
    <source>
        <dbReference type="Pfam" id="PF17766"/>
    </source>
</evidence>
<dbReference type="GeneID" id="111437654"/>
<dbReference type="PANTHER" id="PTHR10795">
    <property type="entry name" value="PROPROTEIN CONVERTASE SUBTILISIN/KEXIN"/>
    <property type="match status" value="1"/>
</dbReference>
<feature type="signal peptide" evidence="10">
    <location>
        <begin position="1"/>
        <end position="26"/>
    </location>
</feature>
<evidence type="ECO:0000256" key="2">
    <source>
        <dbReference type="ARBA" id="ARBA00011073"/>
    </source>
</evidence>
<dbReference type="FunFam" id="2.60.40.2310:FF:000001">
    <property type="entry name" value="Subtilisin-like protease SBT1.5"/>
    <property type="match status" value="1"/>
</dbReference>
<dbReference type="InterPro" id="IPR041469">
    <property type="entry name" value="Subtilisin-like_FN3"/>
</dbReference>
<dbReference type="GO" id="GO:0004252">
    <property type="term" value="F:serine-type endopeptidase activity"/>
    <property type="evidence" value="ECO:0007669"/>
    <property type="project" value="UniProtKB-UniRule"/>
</dbReference>
<dbReference type="InterPro" id="IPR036852">
    <property type="entry name" value="Peptidase_S8/S53_dom_sf"/>
</dbReference>
<dbReference type="CDD" id="cd04852">
    <property type="entry name" value="Peptidases_S8_3"/>
    <property type="match status" value="1"/>
</dbReference>
<feature type="domain" description="Peptidase S8/S53" evidence="11">
    <location>
        <begin position="139"/>
        <end position="546"/>
    </location>
</feature>
<organism evidence="14 15">
    <name type="scientific">Cucurbita moschata</name>
    <name type="common">Winter crookneck squash</name>
    <name type="synonym">Cucurbita pepo var. moschata</name>
    <dbReference type="NCBI Taxonomy" id="3662"/>
    <lineage>
        <taxon>Eukaryota</taxon>
        <taxon>Viridiplantae</taxon>
        <taxon>Streptophyta</taxon>
        <taxon>Embryophyta</taxon>
        <taxon>Tracheophyta</taxon>
        <taxon>Spermatophyta</taxon>
        <taxon>Magnoliopsida</taxon>
        <taxon>eudicotyledons</taxon>
        <taxon>Gunneridae</taxon>
        <taxon>Pentapetalae</taxon>
        <taxon>rosids</taxon>
        <taxon>fabids</taxon>
        <taxon>Cucurbitales</taxon>
        <taxon>Cucurbitaceae</taxon>
        <taxon>Cucurbiteae</taxon>
        <taxon>Cucurbita</taxon>
    </lineage>
</organism>
<feature type="active site" description="Charge relay system" evidence="8 9">
    <location>
        <position position="148"/>
    </location>
</feature>
<feature type="active site" description="Charge relay system" evidence="8">
    <location>
        <position position="539"/>
    </location>
</feature>
<evidence type="ECO:0000256" key="4">
    <source>
        <dbReference type="ARBA" id="ARBA00022670"/>
    </source>
</evidence>
<sequence>MENNRASSFMHAVVTIYAVFSAMAEADNQNSKVYIAYLGERPYEDVKLTTDSHHELLESVMGSKEKSLESMMYSYRHGFSGFAAKLTNSQAQKLARMPIVARVFPSSLYKMRTTRSWDFLGLSSSPSASSNLLHRAKMGDNVIIGVIDTGFWPESESFNDKGMGPIPSRWKGICQSGEDFNSSHCNKKVIGARWFARALIADHGEEAVFKDYLSARDNKGHGTHTASTAGGAFVRNVSYFGNGRGTLRGGAPLARLAIYKVLWSDSLLGSDADILKGIDEAIHDGVDVLSMSIGKSIPLFPVVYDVNPVAVGSFHAIAKGISVVCAGGNEGSIQQTVENVAPWLFTVAASTIDRAFLASITTLGDNATYLGQTFLKKDVVGKLVVMDRRCAGILGSDIPISGNVVLLCFIDLAMKAGASNAVMPGKQAKVVGVIYAGQHNDILGSGDIPSIYVDTHVGTKLFNYLITDDHALIRLTATQTIIGKPISSRIAFFSSRGPNSVSPGILKPDIAAPGSNIIAAVPPNHKGGDKGFAAMSGTSMATPHISMATPHISGIVALIKSLRPTWSPAAIKSALITTARVEDLSEMPIFAEGSPRKVADPFDYGGGVVDANAAADPGLIYDLGATDYIYYYLCSMGYTEADISHLSQQKTVCSSKRASILDLNLPTITIPALTNSTTVTRTVTNVGNLTAVYKAVIKAPPGSKVRVKPRVLVFNSNVKKISFKVKFSSTLQRNYGYSFGRLTWTDGVHLVKSPLSVRFDFF</sequence>
<evidence type="ECO:0000313" key="14">
    <source>
        <dbReference type="Proteomes" id="UP000504609"/>
    </source>
</evidence>
<dbReference type="Pfam" id="PF17766">
    <property type="entry name" value="fn3_6"/>
    <property type="match status" value="1"/>
</dbReference>
<dbReference type="SUPFAM" id="SSF52743">
    <property type="entry name" value="Subtilisin-like"/>
    <property type="match status" value="1"/>
</dbReference>
<dbReference type="InterPro" id="IPR045051">
    <property type="entry name" value="SBT"/>
</dbReference>
<keyword evidence="5 10" id="KW-0732">Signal</keyword>
<feature type="domain" description="Subtilisin-like protease fibronectin type-III" evidence="13">
    <location>
        <begin position="662"/>
        <end position="757"/>
    </location>
</feature>
<dbReference type="AlphaFoldDB" id="A0A6J1EYT7"/>
<reference evidence="15" key="1">
    <citation type="submission" date="2025-08" db="UniProtKB">
        <authorList>
            <consortium name="RefSeq"/>
        </authorList>
    </citation>
    <scope>IDENTIFICATION</scope>
    <source>
        <tissue evidence="15">Young leaves</tissue>
    </source>
</reference>
<evidence type="ECO:0000256" key="8">
    <source>
        <dbReference type="PIRSR" id="PIRSR615500-1"/>
    </source>
</evidence>
<dbReference type="InterPro" id="IPR037045">
    <property type="entry name" value="S8pro/Inhibitor_I9_sf"/>
</dbReference>
<dbReference type="RefSeq" id="XP_022931493.1">
    <property type="nucleotide sequence ID" value="XM_023075725.1"/>
</dbReference>
<keyword evidence="14" id="KW-1185">Reference proteome</keyword>
<dbReference type="Pfam" id="PF00082">
    <property type="entry name" value="Peptidase_S8"/>
    <property type="match status" value="1"/>
</dbReference>
<dbReference type="Gene3D" id="3.30.70.80">
    <property type="entry name" value="Peptidase S8 propeptide/proteinase inhibitor I9"/>
    <property type="match status" value="1"/>
</dbReference>
<dbReference type="GO" id="GO:0005576">
    <property type="term" value="C:extracellular region"/>
    <property type="evidence" value="ECO:0007669"/>
    <property type="project" value="UniProtKB-SubCell"/>
</dbReference>
<evidence type="ECO:0000256" key="1">
    <source>
        <dbReference type="ARBA" id="ARBA00004613"/>
    </source>
</evidence>
<dbReference type="InterPro" id="IPR000209">
    <property type="entry name" value="Peptidase_S8/S53_dom"/>
</dbReference>
<evidence type="ECO:0000313" key="15">
    <source>
        <dbReference type="RefSeq" id="XP_022931493.1"/>
    </source>
</evidence>
<dbReference type="Gene3D" id="3.40.50.200">
    <property type="entry name" value="Peptidase S8/S53 domain"/>
    <property type="match status" value="2"/>
</dbReference>
<dbReference type="GO" id="GO:0006508">
    <property type="term" value="P:proteolysis"/>
    <property type="evidence" value="ECO:0007669"/>
    <property type="project" value="UniProtKB-KW"/>
</dbReference>
<name>A0A6J1EYT7_CUCMO</name>
<dbReference type="Gene3D" id="3.50.30.30">
    <property type="match status" value="1"/>
</dbReference>
<dbReference type="PRINTS" id="PR00723">
    <property type="entry name" value="SUBTILISIN"/>
</dbReference>
<evidence type="ECO:0000256" key="10">
    <source>
        <dbReference type="SAM" id="SignalP"/>
    </source>
</evidence>
<dbReference type="InterPro" id="IPR015500">
    <property type="entry name" value="Peptidase_S8_subtilisin-rel"/>
</dbReference>
<evidence type="ECO:0000259" key="11">
    <source>
        <dbReference type="Pfam" id="PF00082"/>
    </source>
</evidence>
<evidence type="ECO:0000256" key="3">
    <source>
        <dbReference type="ARBA" id="ARBA00022525"/>
    </source>
</evidence>
<protein>
    <submittedName>
        <fullName evidence="15">Subtilisin-like protease SBT3.9 isoform X1</fullName>
    </submittedName>
</protein>
<evidence type="ECO:0000256" key="6">
    <source>
        <dbReference type="ARBA" id="ARBA00022801"/>
    </source>
</evidence>
<keyword evidence="7 9" id="KW-0720">Serine protease</keyword>
<dbReference type="Pfam" id="PF05922">
    <property type="entry name" value="Inhibitor_I9"/>
    <property type="match status" value="1"/>
</dbReference>
<dbReference type="InterPro" id="IPR010259">
    <property type="entry name" value="S8pro/Inhibitor_I9"/>
</dbReference>
<dbReference type="FunFam" id="3.30.70.80:FF:000002">
    <property type="entry name" value="Subtilisin-like protease SBT5.3"/>
    <property type="match status" value="1"/>
</dbReference>
<comment type="subcellular location">
    <subcellularLocation>
        <location evidence="1">Secreted</location>
    </subcellularLocation>
</comment>
<evidence type="ECO:0000256" key="5">
    <source>
        <dbReference type="ARBA" id="ARBA00022729"/>
    </source>
</evidence>
<keyword evidence="6 9" id="KW-0378">Hydrolase</keyword>